<accession>A0A916WZQ1</accession>
<comment type="caution">
    <text evidence="4">The sequence shown here is derived from an EMBL/GenBank/DDBJ whole genome shotgun (WGS) entry which is preliminary data.</text>
</comment>
<keyword evidence="3" id="KW-0949">S-adenosyl-L-methionine</keyword>
<dbReference type="GO" id="GO:0008171">
    <property type="term" value="F:O-methyltransferase activity"/>
    <property type="evidence" value="ECO:0007669"/>
    <property type="project" value="InterPro"/>
</dbReference>
<reference evidence="4" key="1">
    <citation type="journal article" date="2014" name="Int. J. Syst. Evol. Microbiol.">
        <title>Complete genome sequence of Corynebacterium casei LMG S-19264T (=DSM 44701T), isolated from a smear-ripened cheese.</title>
        <authorList>
            <consortium name="US DOE Joint Genome Institute (JGI-PGF)"/>
            <person name="Walter F."/>
            <person name="Albersmeier A."/>
            <person name="Kalinowski J."/>
            <person name="Ruckert C."/>
        </authorList>
    </citation>
    <scope>NUCLEOTIDE SEQUENCE</scope>
    <source>
        <strain evidence="4">CGMCC 1.15085</strain>
    </source>
</reference>
<dbReference type="SUPFAM" id="SSF53335">
    <property type="entry name" value="S-adenosyl-L-methionine-dependent methyltransferases"/>
    <property type="match status" value="1"/>
</dbReference>
<dbReference type="Pfam" id="PF01596">
    <property type="entry name" value="Methyltransf_3"/>
    <property type="match status" value="1"/>
</dbReference>
<sequence>MGMSSQRAASWGYAEEFVPEPEVVERARVRGEQLGCTPIGAGTGPALRLLTAATRAKAVVEIGTGAGSSGLWLLAGMPADGVLTTIDIKAEHQSAARRAYADAGIPPARTRIITGDALQVTQRLADGSYDLVFVDAHKPDYPAYVEAAGRLLRAGGLLLIDNMLWHDRVADPAVRDETTVGLRNLGKQLRDDPDWTTTLLPVGDGLFAAVKA</sequence>
<keyword evidence="1" id="KW-0489">Methyltransferase</keyword>
<dbReference type="EMBL" id="BMHI01000007">
    <property type="protein sequence ID" value="GGB45278.1"/>
    <property type="molecule type" value="Genomic_DNA"/>
</dbReference>
<keyword evidence="2" id="KW-0808">Transferase</keyword>
<dbReference type="PANTHER" id="PTHR10509">
    <property type="entry name" value="O-METHYLTRANSFERASE-RELATED"/>
    <property type="match status" value="1"/>
</dbReference>
<gene>
    <name evidence="4" type="ORF">GCM10011492_40460</name>
</gene>
<dbReference type="Gene3D" id="3.40.50.150">
    <property type="entry name" value="Vaccinia Virus protein VP39"/>
    <property type="match status" value="1"/>
</dbReference>
<evidence type="ECO:0000313" key="5">
    <source>
        <dbReference type="Proteomes" id="UP000636793"/>
    </source>
</evidence>
<dbReference type="GO" id="GO:0032259">
    <property type="term" value="P:methylation"/>
    <property type="evidence" value="ECO:0007669"/>
    <property type="project" value="UniProtKB-KW"/>
</dbReference>
<dbReference type="PROSITE" id="PS51682">
    <property type="entry name" value="SAM_OMT_I"/>
    <property type="match status" value="1"/>
</dbReference>
<reference evidence="4" key="2">
    <citation type="submission" date="2020-09" db="EMBL/GenBank/DDBJ databases">
        <authorList>
            <person name="Sun Q."/>
            <person name="Zhou Y."/>
        </authorList>
    </citation>
    <scope>NUCLEOTIDE SEQUENCE</scope>
    <source>
        <strain evidence="4">CGMCC 1.15085</strain>
    </source>
</reference>
<name>A0A916WZQ1_9MICO</name>
<dbReference type="PANTHER" id="PTHR10509:SF85">
    <property type="entry name" value="O-METHYLTRANSFERASE RV1220C-RELATED"/>
    <property type="match status" value="1"/>
</dbReference>
<dbReference type="Proteomes" id="UP000636793">
    <property type="component" value="Unassembled WGS sequence"/>
</dbReference>
<dbReference type="InterPro" id="IPR050362">
    <property type="entry name" value="Cation-dep_OMT"/>
</dbReference>
<dbReference type="InterPro" id="IPR029063">
    <property type="entry name" value="SAM-dependent_MTases_sf"/>
</dbReference>
<evidence type="ECO:0000256" key="1">
    <source>
        <dbReference type="ARBA" id="ARBA00022603"/>
    </source>
</evidence>
<evidence type="ECO:0000313" key="4">
    <source>
        <dbReference type="EMBL" id="GGB45278.1"/>
    </source>
</evidence>
<protein>
    <submittedName>
        <fullName evidence="4">O-methyltransferase</fullName>
    </submittedName>
</protein>
<organism evidence="4 5">
    <name type="scientific">Flexivirga endophytica</name>
    <dbReference type="NCBI Taxonomy" id="1849103"/>
    <lineage>
        <taxon>Bacteria</taxon>
        <taxon>Bacillati</taxon>
        <taxon>Actinomycetota</taxon>
        <taxon>Actinomycetes</taxon>
        <taxon>Micrococcales</taxon>
        <taxon>Dermacoccaceae</taxon>
        <taxon>Flexivirga</taxon>
    </lineage>
</organism>
<evidence type="ECO:0000256" key="2">
    <source>
        <dbReference type="ARBA" id="ARBA00022679"/>
    </source>
</evidence>
<dbReference type="GO" id="GO:0008757">
    <property type="term" value="F:S-adenosylmethionine-dependent methyltransferase activity"/>
    <property type="evidence" value="ECO:0007669"/>
    <property type="project" value="TreeGrafter"/>
</dbReference>
<proteinExistence type="predicted"/>
<dbReference type="InterPro" id="IPR002935">
    <property type="entry name" value="SAM_O-MeTrfase"/>
</dbReference>
<dbReference type="AlphaFoldDB" id="A0A916WZQ1"/>
<evidence type="ECO:0000256" key="3">
    <source>
        <dbReference type="ARBA" id="ARBA00022691"/>
    </source>
</evidence>
<keyword evidence="5" id="KW-1185">Reference proteome</keyword>